<proteinExistence type="predicted"/>
<keyword evidence="2" id="KW-1185">Reference proteome</keyword>
<evidence type="ECO:0000313" key="2">
    <source>
        <dbReference type="Proteomes" id="UP001064048"/>
    </source>
</evidence>
<sequence>MRCYQCNSQTDPACATSPPRTALVDCETQESVNYNRLFLNSILPRDMADSTAGAPRFCHKIVLQSGTVARTCLEANAHNLGLSCQIIENAAKLFHDPNRQIKHCSVCDKDECNAAGSIASSLPLAGLALLVSYLYAKQ</sequence>
<name>A0ACC0KST2_CHOFU</name>
<comment type="caution">
    <text evidence="1">The sequence shown here is derived from an EMBL/GenBank/DDBJ whole genome shotgun (WGS) entry which is preliminary data.</text>
</comment>
<organism evidence="1 2">
    <name type="scientific">Choristoneura fumiferana</name>
    <name type="common">Spruce budworm moth</name>
    <name type="synonym">Archips fumiferana</name>
    <dbReference type="NCBI Taxonomy" id="7141"/>
    <lineage>
        <taxon>Eukaryota</taxon>
        <taxon>Metazoa</taxon>
        <taxon>Ecdysozoa</taxon>
        <taxon>Arthropoda</taxon>
        <taxon>Hexapoda</taxon>
        <taxon>Insecta</taxon>
        <taxon>Pterygota</taxon>
        <taxon>Neoptera</taxon>
        <taxon>Endopterygota</taxon>
        <taxon>Lepidoptera</taxon>
        <taxon>Glossata</taxon>
        <taxon>Ditrysia</taxon>
        <taxon>Tortricoidea</taxon>
        <taxon>Tortricidae</taxon>
        <taxon>Tortricinae</taxon>
        <taxon>Choristoneura</taxon>
    </lineage>
</organism>
<reference evidence="1 2" key="1">
    <citation type="journal article" date="2022" name="Genome Biol. Evol.">
        <title>The Spruce Budworm Genome: Reconstructing the Evolutionary History of Antifreeze Proteins.</title>
        <authorList>
            <person name="Beliveau C."/>
            <person name="Gagne P."/>
            <person name="Picq S."/>
            <person name="Vernygora O."/>
            <person name="Keeling C.I."/>
            <person name="Pinkney K."/>
            <person name="Doucet D."/>
            <person name="Wen F."/>
            <person name="Johnston J.S."/>
            <person name="Maaroufi H."/>
            <person name="Boyle B."/>
            <person name="Laroche J."/>
            <person name="Dewar K."/>
            <person name="Juretic N."/>
            <person name="Blackburn G."/>
            <person name="Nisole A."/>
            <person name="Brunet B."/>
            <person name="Brandao M."/>
            <person name="Lumley L."/>
            <person name="Duan J."/>
            <person name="Quan G."/>
            <person name="Lucarotti C.J."/>
            <person name="Roe A.D."/>
            <person name="Sperling F.A.H."/>
            <person name="Levesque R.C."/>
            <person name="Cusson M."/>
        </authorList>
    </citation>
    <scope>NUCLEOTIDE SEQUENCE [LARGE SCALE GENOMIC DNA]</scope>
    <source>
        <strain evidence="1">Glfc:IPQL:Cfum</strain>
    </source>
</reference>
<evidence type="ECO:0000313" key="1">
    <source>
        <dbReference type="EMBL" id="KAI8439325.1"/>
    </source>
</evidence>
<protein>
    <submittedName>
        <fullName evidence="1">Uncharacterized protein</fullName>
    </submittedName>
</protein>
<gene>
    <name evidence="1" type="ORF">MSG28_013152</name>
</gene>
<dbReference type="Proteomes" id="UP001064048">
    <property type="component" value="Chromosome 23"/>
</dbReference>
<accession>A0ACC0KST2</accession>
<dbReference type="EMBL" id="CM046123">
    <property type="protein sequence ID" value="KAI8439325.1"/>
    <property type="molecule type" value="Genomic_DNA"/>
</dbReference>